<dbReference type="PANTHER" id="PTHR38011">
    <property type="entry name" value="DIHYDROFOLATE REDUCTASE FAMILY PROTEIN (AFU_ORTHOLOGUE AFUA_8G06820)"/>
    <property type="match status" value="1"/>
</dbReference>
<evidence type="ECO:0000259" key="1">
    <source>
        <dbReference type="Pfam" id="PF01872"/>
    </source>
</evidence>
<dbReference type="InterPro" id="IPR050765">
    <property type="entry name" value="Riboflavin_Biosynth_HTPR"/>
</dbReference>
<evidence type="ECO:0000313" key="3">
    <source>
        <dbReference type="Proteomes" id="UP000675554"/>
    </source>
</evidence>
<dbReference type="InterPro" id="IPR002734">
    <property type="entry name" value="RibDG_C"/>
</dbReference>
<keyword evidence="3" id="KW-1185">Reference proteome</keyword>
<feature type="domain" description="Bacterial bifunctional deaminase-reductase C-terminal" evidence="1">
    <location>
        <begin position="3"/>
        <end position="190"/>
    </location>
</feature>
<dbReference type="GO" id="GO:0009231">
    <property type="term" value="P:riboflavin biosynthetic process"/>
    <property type="evidence" value="ECO:0007669"/>
    <property type="project" value="InterPro"/>
</dbReference>
<dbReference type="AlphaFoldDB" id="A0A8T4J1Q7"/>
<name>A0A8T4J1Q7_9ACTN</name>
<accession>A0A8T4J1Q7</accession>
<evidence type="ECO:0000313" key="2">
    <source>
        <dbReference type="EMBL" id="MBR7677915.1"/>
    </source>
</evidence>
<gene>
    <name evidence="2" type="ORF">KDA82_34015</name>
</gene>
<proteinExistence type="predicted"/>
<dbReference type="Proteomes" id="UP000675554">
    <property type="component" value="Unassembled WGS sequence"/>
</dbReference>
<organism evidence="2 3">
    <name type="scientific">Streptomyces daliensis</name>
    <dbReference type="NCBI Taxonomy" id="299421"/>
    <lineage>
        <taxon>Bacteria</taxon>
        <taxon>Bacillati</taxon>
        <taxon>Actinomycetota</taxon>
        <taxon>Actinomycetes</taxon>
        <taxon>Kitasatosporales</taxon>
        <taxon>Streptomycetaceae</taxon>
        <taxon>Streptomyces</taxon>
    </lineage>
</organism>
<sequence>MTKITLTTFLTLDGVTQGPGGPGEDPSGGFDLGGWLVPYADEDMGRVISGWFEAADGFLLGRRTYEIFAAHWPHVTDENDPVASRLNSLPKYVASRTLPSVDWHGSTLLSGDVPKAVAELKAEGSGPGGEIQIHGSCVLAQSLMAHDLIDEYRLLVYPVVLGRGRRLFADGTLPTALKLTGSRTTSAGVAVHTYVPQGRPTYGTIGTEP</sequence>
<dbReference type="Gene3D" id="3.40.430.10">
    <property type="entry name" value="Dihydrofolate Reductase, subunit A"/>
    <property type="match status" value="1"/>
</dbReference>
<protein>
    <submittedName>
        <fullName evidence="2">Dihydrofolate reductase</fullName>
    </submittedName>
</protein>
<dbReference type="InterPro" id="IPR024072">
    <property type="entry name" value="DHFR-like_dom_sf"/>
</dbReference>
<dbReference type="SUPFAM" id="SSF53597">
    <property type="entry name" value="Dihydrofolate reductase-like"/>
    <property type="match status" value="1"/>
</dbReference>
<dbReference type="GO" id="GO:0008703">
    <property type="term" value="F:5-amino-6-(5-phosphoribosylamino)uracil reductase activity"/>
    <property type="evidence" value="ECO:0007669"/>
    <property type="project" value="InterPro"/>
</dbReference>
<dbReference type="PANTHER" id="PTHR38011:SF2">
    <property type="entry name" value="BIFUNCTIONAL DEAMINASE-REDUCTASE DOMAIN PROTEIN"/>
    <property type="match status" value="1"/>
</dbReference>
<comment type="caution">
    <text evidence="2">The sequence shown here is derived from an EMBL/GenBank/DDBJ whole genome shotgun (WGS) entry which is preliminary data.</text>
</comment>
<reference evidence="2" key="1">
    <citation type="submission" date="2021-04" db="EMBL/GenBank/DDBJ databases">
        <title>Sequencing of actinobacteria type strains.</title>
        <authorList>
            <person name="Nguyen G.-S."/>
            <person name="Wentzel A."/>
        </authorList>
    </citation>
    <scope>NUCLEOTIDE SEQUENCE</scope>
    <source>
        <strain evidence="2">DSM 42095</strain>
    </source>
</reference>
<dbReference type="EMBL" id="JAGSMN010001119">
    <property type="protein sequence ID" value="MBR7677915.1"/>
    <property type="molecule type" value="Genomic_DNA"/>
</dbReference>
<dbReference type="Pfam" id="PF01872">
    <property type="entry name" value="RibD_C"/>
    <property type="match status" value="1"/>
</dbReference>